<gene>
    <name evidence="7" type="ORF">JM946_23155</name>
</gene>
<keyword evidence="4" id="KW-0472">Membrane</keyword>
<evidence type="ECO:0000256" key="3">
    <source>
        <dbReference type="ARBA" id="ARBA00022729"/>
    </source>
</evidence>
<protein>
    <submittedName>
        <fullName evidence="7">MipA/OmpV family protein</fullName>
    </submittedName>
</protein>
<dbReference type="Pfam" id="PF06629">
    <property type="entry name" value="MipA"/>
    <property type="match status" value="1"/>
</dbReference>
<accession>A0ABS1X378</accession>
<evidence type="ECO:0000256" key="6">
    <source>
        <dbReference type="SAM" id="SignalP"/>
    </source>
</evidence>
<evidence type="ECO:0000313" key="7">
    <source>
        <dbReference type="EMBL" id="MBM0107652.1"/>
    </source>
</evidence>
<dbReference type="InterPro" id="IPR010583">
    <property type="entry name" value="MipA"/>
</dbReference>
<feature type="signal peptide" evidence="6">
    <location>
        <begin position="1"/>
        <end position="25"/>
    </location>
</feature>
<comment type="subcellular location">
    <subcellularLocation>
        <location evidence="1">Cell outer membrane</location>
    </subcellularLocation>
</comment>
<comment type="similarity">
    <text evidence="2">Belongs to the MipA/OmpV family.</text>
</comment>
<reference evidence="7 8" key="1">
    <citation type="journal article" date="2021" name="Int. J. Syst. Evol. Microbiol.">
        <title>Steroidobacter gossypii sp. nov., isolated from soil of cotton cropping field.</title>
        <authorList>
            <person name="Huang R."/>
            <person name="Yang S."/>
            <person name="Zhen C."/>
            <person name="Liu W."/>
        </authorList>
    </citation>
    <scope>NUCLEOTIDE SEQUENCE [LARGE SCALE GENOMIC DNA]</scope>
    <source>
        <strain evidence="7 8">S1-65</strain>
    </source>
</reference>
<evidence type="ECO:0000256" key="5">
    <source>
        <dbReference type="ARBA" id="ARBA00023237"/>
    </source>
</evidence>
<organism evidence="7 8">
    <name type="scientific">Steroidobacter gossypii</name>
    <dbReference type="NCBI Taxonomy" id="2805490"/>
    <lineage>
        <taxon>Bacteria</taxon>
        <taxon>Pseudomonadati</taxon>
        <taxon>Pseudomonadota</taxon>
        <taxon>Gammaproteobacteria</taxon>
        <taxon>Steroidobacterales</taxon>
        <taxon>Steroidobacteraceae</taxon>
        <taxon>Steroidobacter</taxon>
    </lineage>
</organism>
<dbReference type="Proteomes" id="UP000661077">
    <property type="component" value="Unassembled WGS sequence"/>
</dbReference>
<evidence type="ECO:0000256" key="2">
    <source>
        <dbReference type="ARBA" id="ARBA00005722"/>
    </source>
</evidence>
<proteinExistence type="inferred from homology"/>
<evidence type="ECO:0000256" key="1">
    <source>
        <dbReference type="ARBA" id="ARBA00004442"/>
    </source>
</evidence>
<dbReference type="PANTHER" id="PTHR38776:SF1">
    <property type="entry name" value="MLTA-INTERACTING PROTEIN-RELATED"/>
    <property type="match status" value="1"/>
</dbReference>
<evidence type="ECO:0000256" key="4">
    <source>
        <dbReference type="ARBA" id="ARBA00023136"/>
    </source>
</evidence>
<sequence length="270" mass="29528">MNRFNGSQAAILAAALVTFATTAHSQSREDRQDEDVWSVTLGAGAIYRPDYQGSDDYVTNGLPMLAISYRDIVVLRGPSLMIDVFELSDTPLADSLSFGPLVKFDMGREADDNRVLRDLGDIDEGALAGVFVNYELGPVELELEVAQDVTSRHEGLLAEIKAGYGFMLAQRLRAQLELSGTWSDEDYTQAYFGITPAQARASGLREFAAGSGMKDAEAALSLHYMLTEHWRVTGRLAYKRLLGDAADSPLVEDEGSQNQVNTGLLVSYQF</sequence>
<feature type="chain" id="PRO_5045598522" evidence="6">
    <location>
        <begin position="26"/>
        <end position="270"/>
    </location>
</feature>
<keyword evidence="3 6" id="KW-0732">Signal</keyword>
<keyword evidence="8" id="KW-1185">Reference proteome</keyword>
<dbReference type="RefSeq" id="WP_203169750.1">
    <property type="nucleotide sequence ID" value="NZ_JAEVLS010000005.1"/>
</dbReference>
<comment type="caution">
    <text evidence="7">The sequence shown here is derived from an EMBL/GenBank/DDBJ whole genome shotgun (WGS) entry which is preliminary data.</text>
</comment>
<dbReference type="PANTHER" id="PTHR38776">
    <property type="entry name" value="MLTA-INTERACTING PROTEIN-RELATED"/>
    <property type="match status" value="1"/>
</dbReference>
<keyword evidence="5" id="KW-0998">Cell outer membrane</keyword>
<evidence type="ECO:0000313" key="8">
    <source>
        <dbReference type="Proteomes" id="UP000661077"/>
    </source>
</evidence>
<name>A0ABS1X378_9GAMM</name>
<dbReference type="EMBL" id="JAEVLS010000005">
    <property type="protein sequence ID" value="MBM0107652.1"/>
    <property type="molecule type" value="Genomic_DNA"/>
</dbReference>